<dbReference type="OrthoDB" id="583528at2"/>
<reference evidence="1 2" key="1">
    <citation type="submission" date="2016-10" db="EMBL/GenBank/DDBJ databases">
        <authorList>
            <person name="de Groot N.N."/>
        </authorList>
    </citation>
    <scope>NUCLEOTIDE SEQUENCE [LARGE SCALE GENOMIC DNA]</scope>
    <source>
        <strain evidence="1 2">DSM 28286</strain>
    </source>
</reference>
<dbReference type="EMBL" id="FOXQ01000013">
    <property type="protein sequence ID" value="SFQ46465.1"/>
    <property type="molecule type" value="Genomic_DNA"/>
</dbReference>
<evidence type="ECO:0000313" key="2">
    <source>
        <dbReference type="Proteomes" id="UP000199031"/>
    </source>
</evidence>
<accession>A0A1I5YQX0</accession>
<dbReference type="Proteomes" id="UP000199031">
    <property type="component" value="Unassembled WGS sequence"/>
</dbReference>
<keyword evidence="2" id="KW-1185">Reference proteome</keyword>
<protein>
    <submittedName>
        <fullName evidence="1">Uncharacterized protein</fullName>
    </submittedName>
</protein>
<name>A0A1I5YQX0_9BACT</name>
<evidence type="ECO:0000313" key="1">
    <source>
        <dbReference type="EMBL" id="SFQ46465.1"/>
    </source>
</evidence>
<dbReference type="STRING" id="1465490.SAMN05444277_113117"/>
<dbReference type="RefSeq" id="WP_090661955.1">
    <property type="nucleotide sequence ID" value="NZ_FOXQ01000013.1"/>
</dbReference>
<dbReference type="AlphaFoldDB" id="A0A1I5YQX0"/>
<sequence length="391" mass="43613">MISINYSYFFRIELLHKYFANNLCNDFIITPSAETQAAIKGNKMLAKQYGNALYTALQTDDDNRAFMVPSDKLQLTFFMQLNSGLFYNYTNLPSVFKPGKLYYFSNRNNNAVNGKKFISQSVLYDNNKDYVPGDIAIGGGTIYQCIKGCKNVTPSGANNANWMKIDKNQYVSEQDAVQWIPSVSTYTFETLQPDATIDAWAFNLADNAFSNHVISESISFKDPVKQFKLDLSTLAPGKYKLKINSNEQFIYINDELSAKPVFGVIEIFNDSSIAAPYQLLNGNILNSPVYSINFLNRSTIWKYILKNTSKGKITITPAGFNFPATASDVIISQSPIPLNETPLNVSLALTVVDNDNVNITVPDVACPSPSRLTSFTNGPDKYACSEIFLNH</sequence>
<proteinExistence type="predicted"/>
<organism evidence="1 2">
    <name type="scientific">Parafilimonas terrae</name>
    <dbReference type="NCBI Taxonomy" id="1465490"/>
    <lineage>
        <taxon>Bacteria</taxon>
        <taxon>Pseudomonadati</taxon>
        <taxon>Bacteroidota</taxon>
        <taxon>Chitinophagia</taxon>
        <taxon>Chitinophagales</taxon>
        <taxon>Chitinophagaceae</taxon>
        <taxon>Parafilimonas</taxon>
    </lineage>
</organism>
<gene>
    <name evidence="1" type="ORF">SAMN05444277_113117</name>
</gene>